<evidence type="ECO:0000313" key="2">
    <source>
        <dbReference type="Proteomes" id="UP000305888"/>
    </source>
</evidence>
<dbReference type="EMBL" id="CP040818">
    <property type="protein sequence ID" value="QDL93596.1"/>
    <property type="molecule type" value="Genomic_DNA"/>
</dbReference>
<proteinExistence type="predicted"/>
<organism evidence="1 2">
    <name type="scientific">Paroceanicella profunda</name>
    <dbReference type="NCBI Taxonomy" id="2579971"/>
    <lineage>
        <taxon>Bacteria</taxon>
        <taxon>Pseudomonadati</taxon>
        <taxon>Pseudomonadota</taxon>
        <taxon>Alphaproteobacteria</taxon>
        <taxon>Rhodobacterales</taxon>
        <taxon>Paracoccaceae</taxon>
        <taxon>Paroceanicella</taxon>
    </lineage>
</organism>
<dbReference type="Gene3D" id="2.10.70.10">
    <property type="entry name" value="Complement Module, domain 1"/>
    <property type="match status" value="1"/>
</dbReference>
<gene>
    <name evidence="1" type="primary">hemP</name>
    <name evidence="1" type="ORF">FDP22_05050</name>
</gene>
<protein>
    <submittedName>
        <fullName evidence="1">Hemin uptake protein HemP</fullName>
    </submittedName>
</protein>
<dbReference type="AlphaFoldDB" id="A0A5B8FXF4"/>
<dbReference type="InterPro" id="IPR019600">
    <property type="entry name" value="Hemin_uptake_protein_HemP"/>
</dbReference>
<dbReference type="KEGG" id="ppru:FDP22_05050"/>
<name>A0A5B8FXF4_9RHOB</name>
<keyword evidence="2" id="KW-1185">Reference proteome</keyword>
<dbReference type="RefSeq" id="WP_138575792.1">
    <property type="nucleotide sequence ID" value="NZ_CP040818.1"/>
</dbReference>
<dbReference type="Pfam" id="PF10636">
    <property type="entry name" value="hemP"/>
    <property type="match status" value="1"/>
</dbReference>
<evidence type="ECO:0000313" key="1">
    <source>
        <dbReference type="EMBL" id="QDL93596.1"/>
    </source>
</evidence>
<dbReference type="Proteomes" id="UP000305888">
    <property type="component" value="Chromosome"/>
</dbReference>
<sequence>MNVASIADASAAHAIANSPCVHDARVLTDGGREARITLNGNIYTLRITRQGKLILTK</sequence>
<dbReference type="OrthoDB" id="7691333at2"/>
<accession>A0A5B8FXF4</accession>
<reference evidence="1 2" key="1">
    <citation type="submission" date="2019-06" db="EMBL/GenBank/DDBJ databases">
        <title>Genome sequence of Rhodobacteraceae bacterium D4M1.</title>
        <authorList>
            <person name="Cao J."/>
        </authorList>
    </citation>
    <scope>NUCLEOTIDE SEQUENCE [LARGE SCALE GENOMIC DNA]</scope>
    <source>
        <strain evidence="1 2">D4M1</strain>
    </source>
</reference>